<dbReference type="PANTHER" id="PTHR10039">
    <property type="entry name" value="AMELOGENIN"/>
    <property type="match status" value="1"/>
</dbReference>
<evidence type="ECO:0000313" key="6">
    <source>
        <dbReference type="Proteomes" id="UP000720189"/>
    </source>
</evidence>
<dbReference type="GeneID" id="70228851"/>
<gene>
    <name evidence="5" type="ORF">BKA55DRAFT_686153</name>
</gene>
<dbReference type="EMBL" id="JAGMUX010000003">
    <property type="protein sequence ID" value="KAH7265685.1"/>
    <property type="molecule type" value="Genomic_DNA"/>
</dbReference>
<evidence type="ECO:0000313" key="5">
    <source>
        <dbReference type="EMBL" id="KAH7265685.1"/>
    </source>
</evidence>
<dbReference type="Pfam" id="PF24883">
    <property type="entry name" value="NPHP3_N"/>
    <property type="match status" value="1"/>
</dbReference>
<name>A0A9P9HY50_FUSRE</name>
<feature type="compositionally biased region" description="Basic and acidic residues" evidence="2">
    <location>
        <begin position="875"/>
        <end position="890"/>
    </location>
</feature>
<feature type="domain" description="Fungal STAND N-terminal Goodbye" evidence="3">
    <location>
        <begin position="41"/>
        <end position="142"/>
    </location>
</feature>
<feature type="domain" description="Nephrocystin 3-like N-terminal" evidence="4">
    <location>
        <begin position="292"/>
        <end position="459"/>
    </location>
</feature>
<comment type="caution">
    <text evidence="5">The sequence shown here is derived from an EMBL/GenBank/DDBJ whole genome shotgun (WGS) entry which is preliminary data.</text>
</comment>
<accession>A0A9P9HY50</accession>
<proteinExistence type="predicted"/>
<reference evidence="5" key="1">
    <citation type="journal article" date="2021" name="Nat. Commun.">
        <title>Genetic determinants of endophytism in the Arabidopsis root mycobiome.</title>
        <authorList>
            <person name="Mesny F."/>
            <person name="Miyauchi S."/>
            <person name="Thiergart T."/>
            <person name="Pickel B."/>
            <person name="Atanasova L."/>
            <person name="Karlsson M."/>
            <person name="Huettel B."/>
            <person name="Barry K.W."/>
            <person name="Haridas S."/>
            <person name="Chen C."/>
            <person name="Bauer D."/>
            <person name="Andreopoulos W."/>
            <person name="Pangilinan J."/>
            <person name="LaButti K."/>
            <person name="Riley R."/>
            <person name="Lipzen A."/>
            <person name="Clum A."/>
            <person name="Drula E."/>
            <person name="Henrissat B."/>
            <person name="Kohler A."/>
            <person name="Grigoriev I.V."/>
            <person name="Martin F.M."/>
            <person name="Hacquard S."/>
        </authorList>
    </citation>
    <scope>NUCLEOTIDE SEQUENCE</scope>
    <source>
        <strain evidence="5">MPI-CAGE-AT-0023</strain>
    </source>
</reference>
<dbReference type="InterPro" id="IPR031350">
    <property type="entry name" value="Goodbye_dom"/>
</dbReference>
<sequence>MSAGGLEVNSVAFGANVDGDVSQIWKQVEIRVVQMAGDSSKINQNLDINSVLQHLEQAHSKDKKASEKYGTVKNLFNRTLQCIQTVGGIIADEASYLFAPAGTCYNALTFVIQAWQGYEGIFESLGGLLEKCTEFLERLTYYTDFGMDSKLTKIACQHLQIFVDICDHTLKLRSKRTKFAAFIKQMFLNDDGVQDLLGAMKNLMEKEHGLVSAQTWKSSNEAAANSKDGLSLTRNMHTSLVDDRKQKQLERDIDSWKLIIVNALDLDRAILEPGREPWDKMWKRHKGNILEGSGEWLFQDSRFTRWVSSSQDSKGILALEGEEGAGKTLLASNVVIHLRKMKGSGKRVVTAHNFLDIDSKSTTDANDANIISRYVMCQLALAEDPVMKSIAGICEKAQSFSSPLDMWTQLLLENQDLLAMDVAFYIVLDGLDANAEVLINFLQRFSDNPIIQRTRILLTGNKELFYAINLAGGVKMDKIVLEDANSKDLMLYISKRMDSMDILRNTSRPGVSELRTNILSSLQSSTKGDYYKVERVLDNISKTDDVDEIDALLESAGNVRPDQIEADIEKLNQQRTPKEIPEINEMILWVNDARIWFSPTEIEAALALKAGPKASTSLMSIEAKIASKYTIFTTDSGLVQYKVGEIQRKIPLKKRDVEDSESSSGFKEIQPAEVNIIKHYLLTICPSDLYQKFGFDDFFDLKMAREGNYICRDPDNSQASMVLRCIKCLTDQRTEKTERLLDYASGNIHIHLKDTDLSLTDRSLKAKVGTALLRLFTEQYSLDSLFGFHLLHEDADEVQFSKDDLPESWKDSAVIEDVKDRSLVSSFNAPDANRHLALFGSSSRTAAEDLFSKDTTQHEIIRAYILLDTILTKDQHPTEKSERPNDRAELTETVSGNDKEKKTEDGEDVDSVHSPASADIQWLEDWAQEILKVSDKDSKWESQASLLLSHVAGEKIPKSVAEERARKALDMNPESWVASYALSQVIESKEESLSHLEKVLDKVMKDKEWQNERGHKRILARVIYSLGDKCWEDGERQEEAIATYSKVFDLNRSIHLFNSFSGVLQKYSTASCWEPMITFFERLLDEPKDGPNTAGEYDLLEKLFVRAIAKATSKGDHDDLFTIRYYYGKTLSSIKGHEEAGIAVWELYKSEATNELHERAVNSIDTYTVPAWLELATAKDIDSARAQGFFDKIEAAYVEFEALESHDIEPTVAFAQSFRYRGDTDKAKQILRPRVTEALEMLSDDRTDNDLYSLYNLGQVLAVMRDFPNHITCMDLMRQALRVAKAGCTKLAAKYEEEDSQIELAMSKGETFRRTILSLPDDPGTAIYECDGCGADFAFASELWTCLSESGGVQIDDKCYRKLKEGNLGPVCGKEHEHYWVPKRNVEEIDAVPIGSIKLGEEIMSFEAWKDKIRKQYVSTGIAT</sequence>
<dbReference type="InterPro" id="IPR011990">
    <property type="entry name" value="TPR-like_helical_dom_sf"/>
</dbReference>
<keyword evidence="1" id="KW-0677">Repeat</keyword>
<dbReference type="OrthoDB" id="5036533at2759"/>
<evidence type="ECO:0000256" key="2">
    <source>
        <dbReference type="SAM" id="MobiDB-lite"/>
    </source>
</evidence>
<dbReference type="Gene3D" id="1.25.40.10">
    <property type="entry name" value="Tetratricopeptide repeat domain"/>
    <property type="match status" value="1"/>
</dbReference>
<evidence type="ECO:0000256" key="1">
    <source>
        <dbReference type="ARBA" id="ARBA00022737"/>
    </source>
</evidence>
<dbReference type="Pfam" id="PF17109">
    <property type="entry name" value="Goodbye"/>
    <property type="match status" value="1"/>
</dbReference>
<feature type="region of interest" description="Disordered" evidence="2">
    <location>
        <begin position="875"/>
        <end position="914"/>
    </location>
</feature>
<evidence type="ECO:0000259" key="4">
    <source>
        <dbReference type="Pfam" id="PF24883"/>
    </source>
</evidence>
<dbReference type="InterPro" id="IPR056884">
    <property type="entry name" value="NPHP3-like_N"/>
</dbReference>
<keyword evidence="6" id="KW-1185">Reference proteome</keyword>
<dbReference type="PANTHER" id="PTHR10039:SF17">
    <property type="entry name" value="FUNGAL STAND N-TERMINAL GOODBYE DOMAIN-CONTAINING PROTEIN-RELATED"/>
    <property type="match status" value="1"/>
</dbReference>
<protein>
    <recommendedName>
        <fullName evidence="7">Fungal STAND N-terminal Goodbye domain-containing protein</fullName>
    </recommendedName>
</protein>
<evidence type="ECO:0000259" key="3">
    <source>
        <dbReference type="Pfam" id="PF17109"/>
    </source>
</evidence>
<evidence type="ECO:0008006" key="7">
    <source>
        <dbReference type="Google" id="ProtNLM"/>
    </source>
</evidence>
<dbReference type="Proteomes" id="UP000720189">
    <property type="component" value="Unassembled WGS sequence"/>
</dbReference>
<organism evidence="5 6">
    <name type="scientific">Fusarium redolens</name>
    <dbReference type="NCBI Taxonomy" id="48865"/>
    <lineage>
        <taxon>Eukaryota</taxon>
        <taxon>Fungi</taxon>
        <taxon>Dikarya</taxon>
        <taxon>Ascomycota</taxon>
        <taxon>Pezizomycotina</taxon>
        <taxon>Sordariomycetes</taxon>
        <taxon>Hypocreomycetidae</taxon>
        <taxon>Hypocreales</taxon>
        <taxon>Nectriaceae</taxon>
        <taxon>Fusarium</taxon>
        <taxon>Fusarium redolens species complex</taxon>
    </lineage>
</organism>
<dbReference type="RefSeq" id="XP_046054420.1">
    <property type="nucleotide sequence ID" value="XM_046198897.1"/>
</dbReference>